<proteinExistence type="predicted"/>
<accession>A0A372LFV7</accession>
<dbReference type="RefSeq" id="WP_117321313.1">
    <property type="nucleotide sequence ID" value="NZ_QVTD01000003.1"/>
</dbReference>
<dbReference type="EMBL" id="QVTD01000003">
    <property type="protein sequence ID" value="RFU65137.1"/>
    <property type="molecule type" value="Genomic_DNA"/>
</dbReference>
<keyword evidence="2" id="KW-0808">Transferase</keyword>
<dbReference type="CDD" id="cd04182">
    <property type="entry name" value="GT_2_like_f"/>
    <property type="match status" value="1"/>
</dbReference>
<dbReference type="Proteomes" id="UP000262939">
    <property type="component" value="Unassembled WGS sequence"/>
</dbReference>
<dbReference type="Pfam" id="PF12804">
    <property type="entry name" value="NTP_transf_3"/>
    <property type="match status" value="1"/>
</dbReference>
<name>A0A372LFV7_9BACI</name>
<protein>
    <submittedName>
        <fullName evidence="2">Nucleotidyltransferase family protein</fullName>
    </submittedName>
</protein>
<organism evidence="2 3">
    <name type="scientific">Peribacillus glennii</name>
    <dbReference type="NCBI Taxonomy" id="2303991"/>
    <lineage>
        <taxon>Bacteria</taxon>
        <taxon>Bacillati</taxon>
        <taxon>Bacillota</taxon>
        <taxon>Bacilli</taxon>
        <taxon>Bacillales</taxon>
        <taxon>Bacillaceae</taxon>
        <taxon>Peribacillus</taxon>
    </lineage>
</organism>
<evidence type="ECO:0000313" key="2">
    <source>
        <dbReference type="EMBL" id="RFU65137.1"/>
    </source>
</evidence>
<gene>
    <name evidence="2" type="ORF">D0466_04305</name>
</gene>
<keyword evidence="3" id="KW-1185">Reference proteome</keyword>
<dbReference type="GO" id="GO:0016779">
    <property type="term" value="F:nucleotidyltransferase activity"/>
    <property type="evidence" value="ECO:0007669"/>
    <property type="project" value="UniProtKB-ARBA"/>
</dbReference>
<dbReference type="Gene3D" id="3.90.550.10">
    <property type="entry name" value="Spore Coat Polysaccharide Biosynthesis Protein SpsA, Chain A"/>
    <property type="match status" value="1"/>
</dbReference>
<dbReference type="InterPro" id="IPR025877">
    <property type="entry name" value="MobA-like_NTP_Trfase"/>
</dbReference>
<reference evidence="2 3" key="1">
    <citation type="submission" date="2018-08" db="EMBL/GenBank/DDBJ databases">
        <title>Bacillus chawlae sp. nov., Bacillus glennii sp. nov., and Bacillus saganii sp. nov. Isolated from the Vehicle Assembly Building at Kennedy Space Center where the Viking Spacecraft were Assembled.</title>
        <authorList>
            <person name="Seuylemezian A."/>
            <person name="Vaishampayan P."/>
        </authorList>
    </citation>
    <scope>NUCLEOTIDE SEQUENCE [LARGE SCALE GENOMIC DNA]</scope>
    <source>
        <strain evidence="2 3">V44-8</strain>
    </source>
</reference>
<feature type="domain" description="MobA-like NTP transferase" evidence="1">
    <location>
        <begin position="12"/>
        <end position="175"/>
    </location>
</feature>
<evidence type="ECO:0000259" key="1">
    <source>
        <dbReference type="Pfam" id="PF12804"/>
    </source>
</evidence>
<evidence type="ECO:0000313" key="3">
    <source>
        <dbReference type="Proteomes" id="UP000262939"/>
    </source>
</evidence>
<dbReference type="OrthoDB" id="285216at2"/>
<comment type="caution">
    <text evidence="2">The sequence shown here is derived from an EMBL/GenBank/DDBJ whole genome shotgun (WGS) entry which is preliminary data.</text>
</comment>
<dbReference type="InterPro" id="IPR029044">
    <property type="entry name" value="Nucleotide-diphossugar_trans"/>
</dbReference>
<dbReference type="AlphaFoldDB" id="A0A372LFV7"/>
<dbReference type="SUPFAM" id="SSF53448">
    <property type="entry name" value="Nucleotide-diphospho-sugar transferases"/>
    <property type="match status" value="1"/>
</dbReference>
<dbReference type="PANTHER" id="PTHR43777:SF1">
    <property type="entry name" value="MOLYBDENUM COFACTOR CYTIDYLYLTRANSFERASE"/>
    <property type="match status" value="1"/>
</dbReference>
<dbReference type="PANTHER" id="PTHR43777">
    <property type="entry name" value="MOLYBDENUM COFACTOR CYTIDYLYLTRANSFERASE"/>
    <property type="match status" value="1"/>
</dbReference>
<sequence>MDEQKSMLKFGAVILAAGLSKRMGEPKLLLDFHGKPLFYYSVACAIQSNFFSTVVVTGEHIQSIRELTKDLPIKLLKNPKYEEGMSTSLKLGIESMKNEVDAFLVFLADQPFLRPVLIEKLMQCYMINRSNGIRIIRPRYDGVPGHPVLFDAELSNEFLALSGDEGGRSIIKRHAQKTKFVDVADPLWGVDIDTPDDLTKYKNISPLPL</sequence>